<evidence type="ECO:0000256" key="6">
    <source>
        <dbReference type="ARBA" id="ARBA00022827"/>
    </source>
</evidence>
<dbReference type="GO" id="GO:0016491">
    <property type="term" value="F:oxidoreductase activity"/>
    <property type="evidence" value="ECO:0007669"/>
    <property type="project" value="InterPro"/>
</dbReference>
<evidence type="ECO:0000256" key="7">
    <source>
        <dbReference type="ARBA" id="ARBA00022982"/>
    </source>
</evidence>
<keyword evidence="8" id="KW-0408">Iron</keyword>
<evidence type="ECO:0000256" key="4">
    <source>
        <dbReference type="ARBA" id="ARBA00022714"/>
    </source>
</evidence>
<keyword evidence="5" id="KW-0479">Metal-binding</keyword>
<comment type="similarity">
    <text evidence="1">Belongs to the PyrK family.</text>
</comment>
<evidence type="ECO:0000256" key="8">
    <source>
        <dbReference type="ARBA" id="ARBA00023004"/>
    </source>
</evidence>
<proteinExistence type="inferred from homology"/>
<feature type="domain" description="FAD-binding FR-type" evidence="11">
    <location>
        <begin position="1"/>
        <end position="95"/>
    </location>
</feature>
<name>A0A382ATH9_9ZZZZ</name>
<dbReference type="PANTHER" id="PTHR43513">
    <property type="entry name" value="DIHYDROOROTATE DEHYDROGENASE B (NAD(+)), ELECTRON TRANSFER SUBUNIT"/>
    <property type="match status" value="1"/>
</dbReference>
<keyword evidence="9" id="KW-0411">Iron-sulfur</keyword>
<dbReference type="Gene3D" id="2.10.240.10">
    <property type="entry name" value="Dihydroorotate dehydrogenase, electron transfer subunit"/>
    <property type="match status" value="1"/>
</dbReference>
<dbReference type="InterPro" id="IPR001433">
    <property type="entry name" value="OxRdtase_FAD/NAD-bd"/>
</dbReference>
<keyword evidence="7" id="KW-0249">Electron transport</keyword>
<dbReference type="EMBL" id="UINC01026781">
    <property type="protein sequence ID" value="SVB04845.1"/>
    <property type="molecule type" value="Genomic_DNA"/>
</dbReference>
<dbReference type="GO" id="GO:0051537">
    <property type="term" value="F:2 iron, 2 sulfur cluster binding"/>
    <property type="evidence" value="ECO:0007669"/>
    <property type="project" value="UniProtKB-KW"/>
</dbReference>
<evidence type="ECO:0000256" key="9">
    <source>
        <dbReference type="ARBA" id="ARBA00023014"/>
    </source>
</evidence>
<evidence type="ECO:0000256" key="3">
    <source>
        <dbReference type="ARBA" id="ARBA00022630"/>
    </source>
</evidence>
<evidence type="ECO:0000256" key="1">
    <source>
        <dbReference type="ARBA" id="ARBA00006422"/>
    </source>
</evidence>
<dbReference type="InterPro" id="IPR019480">
    <property type="entry name" value="Dihydroorotate_DH_Fe-S-bd"/>
</dbReference>
<evidence type="ECO:0000313" key="12">
    <source>
        <dbReference type="EMBL" id="SVB04845.1"/>
    </source>
</evidence>
<dbReference type="GO" id="GO:0006221">
    <property type="term" value="P:pyrimidine nucleotide biosynthetic process"/>
    <property type="evidence" value="ECO:0007669"/>
    <property type="project" value="InterPro"/>
</dbReference>
<feature type="non-terminal residue" evidence="12">
    <location>
        <position position="1"/>
    </location>
</feature>
<dbReference type="InterPro" id="IPR037117">
    <property type="entry name" value="Dihydroorotate_DH_ele_sf"/>
</dbReference>
<dbReference type="InterPro" id="IPR012165">
    <property type="entry name" value="Cyt_c3_hydrogenase_gsu"/>
</dbReference>
<evidence type="ECO:0000256" key="2">
    <source>
        <dbReference type="ARBA" id="ARBA00022448"/>
    </source>
</evidence>
<dbReference type="Gene3D" id="3.40.50.80">
    <property type="entry name" value="Nucleotide-binding domain of ferredoxin-NADP reductase (FNR) module"/>
    <property type="match status" value="1"/>
</dbReference>
<comment type="cofactor">
    <cofactor evidence="10">
        <name>[2Fe-2S] cluster</name>
        <dbReference type="ChEBI" id="CHEBI:190135"/>
    </cofactor>
</comment>
<dbReference type="InterPro" id="IPR017938">
    <property type="entry name" value="Riboflavin_synthase-like_b-brl"/>
</dbReference>
<dbReference type="Gene3D" id="2.40.30.10">
    <property type="entry name" value="Translation factors"/>
    <property type="match status" value="1"/>
</dbReference>
<keyword evidence="3" id="KW-0285">Flavoprotein</keyword>
<dbReference type="Pfam" id="PF10418">
    <property type="entry name" value="DHODB_Fe-S_bind"/>
    <property type="match status" value="1"/>
</dbReference>
<keyword evidence="4" id="KW-0001">2Fe-2S</keyword>
<dbReference type="InterPro" id="IPR039261">
    <property type="entry name" value="FNR_nucleotide-bd"/>
</dbReference>
<dbReference type="SUPFAM" id="SSF63380">
    <property type="entry name" value="Riboflavin synthase domain-like"/>
    <property type="match status" value="1"/>
</dbReference>
<dbReference type="GO" id="GO:0050660">
    <property type="term" value="F:flavin adenine dinucleotide binding"/>
    <property type="evidence" value="ECO:0007669"/>
    <property type="project" value="InterPro"/>
</dbReference>
<dbReference type="AlphaFoldDB" id="A0A382ATH9"/>
<protein>
    <recommendedName>
        <fullName evidence="11">FAD-binding FR-type domain-containing protein</fullName>
    </recommendedName>
</protein>
<reference evidence="12" key="1">
    <citation type="submission" date="2018-05" db="EMBL/GenBank/DDBJ databases">
        <authorList>
            <person name="Lanie J.A."/>
            <person name="Ng W.-L."/>
            <person name="Kazmierczak K.M."/>
            <person name="Andrzejewski T.M."/>
            <person name="Davidsen T.M."/>
            <person name="Wayne K.J."/>
            <person name="Tettelin H."/>
            <person name="Glass J.I."/>
            <person name="Rusch D."/>
            <person name="Podicherti R."/>
            <person name="Tsui H.-C.T."/>
            <person name="Winkler M.E."/>
        </authorList>
    </citation>
    <scope>NUCLEOTIDE SEQUENCE</scope>
</reference>
<dbReference type="SUPFAM" id="SSF52343">
    <property type="entry name" value="Ferredoxin reductase-like, C-terminal NADP-linked domain"/>
    <property type="match status" value="1"/>
</dbReference>
<gene>
    <name evidence="12" type="ORF">METZ01_LOCUS157699</name>
</gene>
<evidence type="ECO:0000256" key="5">
    <source>
        <dbReference type="ARBA" id="ARBA00022723"/>
    </source>
</evidence>
<dbReference type="Pfam" id="PF00175">
    <property type="entry name" value="NAD_binding_1"/>
    <property type="match status" value="1"/>
</dbReference>
<keyword evidence="2" id="KW-0813">Transport</keyword>
<dbReference type="PANTHER" id="PTHR43513:SF3">
    <property type="entry name" value="DIHYDROOROTATE DEHYDROGENASE B (NAD(+)), ELECTRON TRANSFER SUBUNIT-RELATED"/>
    <property type="match status" value="1"/>
</dbReference>
<dbReference type="PROSITE" id="PS51384">
    <property type="entry name" value="FAD_FR"/>
    <property type="match status" value="1"/>
</dbReference>
<keyword evidence="6" id="KW-0274">FAD</keyword>
<accession>A0A382ATH9</accession>
<dbReference type="InterPro" id="IPR017927">
    <property type="entry name" value="FAD-bd_FR_type"/>
</dbReference>
<evidence type="ECO:0000256" key="10">
    <source>
        <dbReference type="ARBA" id="ARBA00034078"/>
    </source>
</evidence>
<dbReference type="PIRSF" id="PIRSF006816">
    <property type="entry name" value="Cyc3_hyd_g"/>
    <property type="match status" value="1"/>
</dbReference>
<evidence type="ECO:0000259" key="11">
    <source>
        <dbReference type="PROSITE" id="PS51384"/>
    </source>
</evidence>
<organism evidence="12">
    <name type="scientific">marine metagenome</name>
    <dbReference type="NCBI Taxonomy" id="408172"/>
    <lineage>
        <taxon>unclassified sequences</taxon>
        <taxon>metagenomes</taxon>
        <taxon>ecological metagenomes</taxon>
    </lineage>
</organism>
<dbReference type="InterPro" id="IPR050353">
    <property type="entry name" value="PyrK_electron_transfer"/>
</dbReference>
<dbReference type="GO" id="GO:0046872">
    <property type="term" value="F:metal ion binding"/>
    <property type="evidence" value="ECO:0007669"/>
    <property type="project" value="UniProtKB-KW"/>
</dbReference>
<sequence>VTITKNDEIASGLWKMELNAPLISSMYKGAGQFIQIQLKTYWTHPLRRPMSIAGCTKDNLSIIYKIFGSGTSILSQKTPGDIINILGPLGNIFNVDDKLTQILIGGGVGLAPIVNLWKQFCGIIENKYLIIGARTQKEHIHSHDPNNHIYLTTDDGSIGAQGTVIKTLKDLCKNMNNPEVFACGPEPMLKAVQSYVTGHNIPAQLAVESYMGCGGGICQGCVISRQNNCQKEHSYHEKYSLVCIDGPVYNAGDITFD</sequence>